<evidence type="ECO:0000256" key="7">
    <source>
        <dbReference type="ARBA" id="ARBA00023304"/>
    </source>
</evidence>
<feature type="signal peptide" evidence="9">
    <location>
        <begin position="1"/>
        <end position="24"/>
    </location>
</feature>
<evidence type="ECO:0000256" key="3">
    <source>
        <dbReference type="ARBA" id="ARBA00022576"/>
    </source>
</evidence>
<dbReference type="CDD" id="cd01557">
    <property type="entry name" value="BCAT_beta_family"/>
    <property type="match status" value="1"/>
</dbReference>
<dbReference type="Proteomes" id="UP000664859">
    <property type="component" value="Unassembled WGS sequence"/>
</dbReference>
<proteinExistence type="inferred from homology"/>
<dbReference type="OrthoDB" id="1732691at2759"/>
<evidence type="ECO:0000313" key="11">
    <source>
        <dbReference type="Proteomes" id="UP000664859"/>
    </source>
</evidence>
<protein>
    <submittedName>
        <fullName evidence="10">Branched chain amino acid aminotransferase</fullName>
    </submittedName>
</protein>
<organism evidence="10 11">
    <name type="scientific">Tribonema minus</name>
    <dbReference type="NCBI Taxonomy" id="303371"/>
    <lineage>
        <taxon>Eukaryota</taxon>
        <taxon>Sar</taxon>
        <taxon>Stramenopiles</taxon>
        <taxon>Ochrophyta</taxon>
        <taxon>PX clade</taxon>
        <taxon>Xanthophyceae</taxon>
        <taxon>Tribonematales</taxon>
        <taxon>Tribonemataceae</taxon>
        <taxon>Tribonema</taxon>
    </lineage>
</organism>
<evidence type="ECO:0000313" key="10">
    <source>
        <dbReference type="EMBL" id="KAG5180349.1"/>
    </source>
</evidence>
<comment type="caution">
    <text evidence="10">The sequence shown here is derived from an EMBL/GenBank/DDBJ whole genome shotgun (WGS) entry which is preliminary data.</text>
</comment>
<dbReference type="InterPro" id="IPR036038">
    <property type="entry name" value="Aminotransferase-like"/>
</dbReference>
<feature type="chain" id="PRO_5032808707" evidence="9">
    <location>
        <begin position="25"/>
        <end position="456"/>
    </location>
</feature>
<evidence type="ECO:0000256" key="5">
    <source>
        <dbReference type="ARBA" id="ARBA00022679"/>
    </source>
</evidence>
<dbReference type="InterPro" id="IPR043132">
    <property type="entry name" value="BCAT-like_C"/>
</dbReference>
<gene>
    <name evidence="10" type="ORF">JKP88DRAFT_200527</name>
</gene>
<dbReference type="PANTHER" id="PTHR11825:SF44">
    <property type="entry name" value="BRANCHED-CHAIN-AMINO-ACID AMINOTRANSFERASE"/>
    <property type="match status" value="1"/>
</dbReference>
<reference evidence="10" key="1">
    <citation type="submission" date="2021-02" db="EMBL/GenBank/DDBJ databases">
        <title>First Annotated Genome of the Yellow-green Alga Tribonema minus.</title>
        <authorList>
            <person name="Mahan K.M."/>
        </authorList>
    </citation>
    <scope>NUCLEOTIDE SEQUENCE</scope>
    <source>
        <strain evidence="10">UTEX B ZZ1240</strain>
    </source>
</reference>
<dbReference type="GO" id="GO:0009082">
    <property type="term" value="P:branched-chain amino acid biosynthetic process"/>
    <property type="evidence" value="ECO:0007669"/>
    <property type="project" value="UniProtKB-KW"/>
</dbReference>
<dbReference type="GO" id="GO:0008652">
    <property type="term" value="P:amino acid biosynthetic process"/>
    <property type="evidence" value="ECO:0007669"/>
    <property type="project" value="UniProtKB-KW"/>
</dbReference>
<dbReference type="NCBIfam" id="NF009897">
    <property type="entry name" value="PRK13357.1"/>
    <property type="match status" value="1"/>
</dbReference>
<comment type="similarity">
    <text evidence="2">Belongs to the class-IV pyridoxal-phosphate-dependent aminotransferase family.</text>
</comment>
<evidence type="ECO:0000256" key="9">
    <source>
        <dbReference type="SAM" id="SignalP"/>
    </source>
</evidence>
<keyword evidence="4" id="KW-0028">Amino-acid biosynthesis</keyword>
<dbReference type="AlphaFoldDB" id="A0A835Z010"/>
<keyword evidence="6" id="KW-0663">Pyridoxal phosphate</keyword>
<sequence length="456" mass="49687">MRLRGKHVSKLIAAALLLACTAECKPLDRRWLAALGSRGGATATEERQSPAAATEDTPSTSIFTDPLEDVYDPFQGLTPLDSTKLSIEHTTEPKPKPAKEGLIWGATFSDHMLEVDWDDETGWHPPEIVPFHDLELSPAASVLHYGLEAFEGLKAYAAPDGAVLLFRPDLNLARFNASLKRLRMPTFDAAELQALIAELLSVDADWVPRGEGYALYLRPTAISTTPSIGVAPARRVKLYVIASPCGPYYKEGFVPVKLYADTTYTRSWPGGAGYTKTGGNYAPTIFPAAEAQKRGCSQVLWLYGEDDLVTEVGAMNFFALLRDARDPSRLELVTPTLDRRDILAGVTRASVLDLARSWGDCAVSERDVGMRELRDAAREGRLVEAFATGTAAVISPIHAIEYRGEDLVCARGGDGIGPFAQRLWDALRDIQYGRVRHAWSVRAVEGSGSNAEAAQQ</sequence>
<dbReference type="SUPFAM" id="SSF56752">
    <property type="entry name" value="D-aminoacid aminotransferase-like PLP-dependent enzymes"/>
    <property type="match status" value="1"/>
</dbReference>
<evidence type="ECO:0000256" key="4">
    <source>
        <dbReference type="ARBA" id="ARBA00022605"/>
    </source>
</evidence>
<dbReference type="EMBL" id="JAFCMP010000401">
    <property type="protein sequence ID" value="KAG5180349.1"/>
    <property type="molecule type" value="Genomic_DNA"/>
</dbReference>
<keyword evidence="3 10" id="KW-0032">Aminotransferase</keyword>
<feature type="region of interest" description="Disordered" evidence="8">
    <location>
        <begin position="40"/>
        <end position="62"/>
    </location>
</feature>
<dbReference type="PANTHER" id="PTHR11825">
    <property type="entry name" value="SUBGROUP IIII AMINOTRANSFERASE"/>
    <property type="match status" value="1"/>
</dbReference>
<keyword evidence="9" id="KW-0732">Signal</keyword>
<comment type="cofactor">
    <cofactor evidence="1">
        <name>pyridoxal 5'-phosphate</name>
        <dbReference type="ChEBI" id="CHEBI:597326"/>
    </cofactor>
</comment>
<accession>A0A835Z010</accession>
<keyword evidence="5 10" id="KW-0808">Transferase</keyword>
<dbReference type="InterPro" id="IPR033939">
    <property type="entry name" value="BCAT_family"/>
</dbReference>
<dbReference type="InterPro" id="IPR043131">
    <property type="entry name" value="BCAT-like_N"/>
</dbReference>
<keyword evidence="7" id="KW-0100">Branched-chain amino acid biosynthesis</keyword>
<evidence type="ECO:0000256" key="2">
    <source>
        <dbReference type="ARBA" id="ARBA00009320"/>
    </source>
</evidence>
<dbReference type="Pfam" id="PF01063">
    <property type="entry name" value="Aminotran_4"/>
    <property type="match status" value="1"/>
</dbReference>
<dbReference type="InterPro" id="IPR005786">
    <property type="entry name" value="B_amino_transII"/>
</dbReference>
<dbReference type="GO" id="GO:0004084">
    <property type="term" value="F:branched-chain-amino-acid transaminase activity"/>
    <property type="evidence" value="ECO:0007669"/>
    <property type="project" value="InterPro"/>
</dbReference>
<keyword evidence="11" id="KW-1185">Reference proteome</keyword>
<dbReference type="Gene3D" id="3.30.470.10">
    <property type="match status" value="1"/>
</dbReference>
<name>A0A835Z010_9STRA</name>
<dbReference type="InterPro" id="IPR001544">
    <property type="entry name" value="Aminotrans_IV"/>
</dbReference>
<dbReference type="Gene3D" id="3.20.10.10">
    <property type="entry name" value="D-amino Acid Aminotransferase, subunit A, domain 2"/>
    <property type="match status" value="1"/>
</dbReference>
<evidence type="ECO:0000256" key="6">
    <source>
        <dbReference type="ARBA" id="ARBA00022898"/>
    </source>
</evidence>
<evidence type="ECO:0000256" key="1">
    <source>
        <dbReference type="ARBA" id="ARBA00001933"/>
    </source>
</evidence>
<evidence type="ECO:0000256" key="8">
    <source>
        <dbReference type="SAM" id="MobiDB-lite"/>
    </source>
</evidence>
<dbReference type="NCBIfam" id="TIGR01123">
    <property type="entry name" value="ilvE_II"/>
    <property type="match status" value="1"/>
</dbReference>